<evidence type="ECO:0000256" key="5">
    <source>
        <dbReference type="ARBA" id="ARBA00023128"/>
    </source>
</evidence>
<dbReference type="OrthoDB" id="408933at2759"/>
<name>R9P6F4_PSEHS</name>
<keyword evidence="5" id="KW-0496">Mitochondrion</keyword>
<feature type="compositionally biased region" description="Low complexity" evidence="7">
    <location>
        <begin position="1"/>
        <end position="16"/>
    </location>
</feature>
<evidence type="ECO:0000256" key="2">
    <source>
        <dbReference type="ARBA" id="ARBA00010152"/>
    </source>
</evidence>
<evidence type="ECO:0000313" key="9">
    <source>
        <dbReference type="Proteomes" id="UP000014071"/>
    </source>
</evidence>
<feature type="compositionally biased region" description="Polar residues" evidence="7">
    <location>
        <begin position="21"/>
        <end position="38"/>
    </location>
</feature>
<dbReference type="GO" id="GO:0005762">
    <property type="term" value="C:mitochondrial large ribosomal subunit"/>
    <property type="evidence" value="ECO:0007669"/>
    <property type="project" value="InterPro"/>
</dbReference>
<dbReference type="GO" id="GO:0003735">
    <property type="term" value="F:structural constituent of ribosome"/>
    <property type="evidence" value="ECO:0007669"/>
    <property type="project" value="InterPro"/>
</dbReference>
<evidence type="ECO:0000256" key="4">
    <source>
        <dbReference type="ARBA" id="ARBA00022980"/>
    </source>
</evidence>
<comment type="similarity">
    <text evidence="2">Belongs to the mitochondrion-specific ribosomal protein mL41 family.</text>
</comment>
<dbReference type="GO" id="GO:0006412">
    <property type="term" value="P:translation"/>
    <property type="evidence" value="ECO:0007669"/>
    <property type="project" value="TreeGrafter"/>
</dbReference>
<accession>R9P6F4</accession>
<keyword evidence="6" id="KW-0687">Ribonucleoprotein</keyword>
<organism evidence="8 9">
    <name type="scientific">Pseudozyma hubeiensis (strain SY62)</name>
    <name type="common">Yeast</name>
    <dbReference type="NCBI Taxonomy" id="1305764"/>
    <lineage>
        <taxon>Eukaryota</taxon>
        <taxon>Fungi</taxon>
        <taxon>Dikarya</taxon>
        <taxon>Basidiomycota</taxon>
        <taxon>Ustilaginomycotina</taxon>
        <taxon>Ustilaginomycetes</taxon>
        <taxon>Ustilaginales</taxon>
        <taxon>Ustilaginaceae</taxon>
        <taxon>Pseudozyma</taxon>
    </lineage>
</organism>
<feature type="compositionally biased region" description="Basic and acidic residues" evidence="7">
    <location>
        <begin position="182"/>
        <end position="191"/>
    </location>
</feature>
<dbReference type="PANTHER" id="PTHR21338:SF0">
    <property type="entry name" value="LARGE RIBOSOMAL SUBUNIT PROTEIN ML41"/>
    <property type="match status" value="1"/>
</dbReference>
<keyword evidence="4 8" id="KW-0689">Ribosomal protein</keyword>
<dbReference type="RefSeq" id="XP_012190491.1">
    <property type="nucleotide sequence ID" value="XM_012335101.1"/>
</dbReference>
<evidence type="ECO:0000256" key="1">
    <source>
        <dbReference type="ARBA" id="ARBA00004173"/>
    </source>
</evidence>
<dbReference type="PANTHER" id="PTHR21338">
    <property type="entry name" value="MITOCHONDRIAL RIBOSOMAL PROTEIN L41"/>
    <property type="match status" value="1"/>
</dbReference>
<feature type="region of interest" description="Disordered" evidence="7">
    <location>
        <begin position="1"/>
        <end position="76"/>
    </location>
</feature>
<dbReference type="GeneID" id="24109770"/>
<feature type="region of interest" description="Disordered" evidence="7">
    <location>
        <begin position="178"/>
        <end position="197"/>
    </location>
</feature>
<gene>
    <name evidence="8" type="ORF">PHSY_004488</name>
</gene>
<dbReference type="Proteomes" id="UP000014071">
    <property type="component" value="Unassembled WGS sequence"/>
</dbReference>
<comment type="subcellular location">
    <subcellularLocation>
        <location evidence="1">Mitochondrion</location>
    </subcellularLocation>
</comment>
<sequence>MRFFSPSSEHSPSTSPIADGSQANRIASSRAPYTQNPREPSRTMFKPTQAACSKASRLPLNSKKANRDFYKGTRTGNIMQRKRIATADRRGNQLYDTNGNERYWHLKTKRIDEARVPSYVVPPGLAETKLRPYVFAGASSEGGVSRKGKFGLPEYPRMDANGFDGTYYRSVIGDMLQKRKIKDQQEEDRRLAQSSRS</sequence>
<keyword evidence="9" id="KW-1185">Reference proteome</keyword>
<evidence type="ECO:0000313" key="8">
    <source>
        <dbReference type="EMBL" id="GAC96904.1"/>
    </source>
</evidence>
<evidence type="ECO:0000256" key="6">
    <source>
        <dbReference type="ARBA" id="ARBA00023274"/>
    </source>
</evidence>
<dbReference type="InterPro" id="IPR019189">
    <property type="entry name" value="Ribosomal_mL41"/>
</dbReference>
<evidence type="ECO:0000256" key="7">
    <source>
        <dbReference type="SAM" id="MobiDB-lite"/>
    </source>
</evidence>
<proteinExistence type="inferred from homology"/>
<reference evidence="9" key="1">
    <citation type="journal article" date="2013" name="Genome Announc.">
        <title>Draft genome sequence of the basidiomycetous yeast-like fungus Pseudozyma hubeiensis SY62, which produces an abundant amount of the biosurfactant mannosylerythritol lipids.</title>
        <authorList>
            <person name="Konishi M."/>
            <person name="Hatada Y."/>
            <person name="Horiuchi J."/>
        </authorList>
    </citation>
    <scope>NUCLEOTIDE SEQUENCE [LARGE SCALE GENOMIC DNA]</scope>
    <source>
        <strain evidence="9">SY62</strain>
    </source>
</reference>
<evidence type="ECO:0000256" key="3">
    <source>
        <dbReference type="ARBA" id="ARBA00022946"/>
    </source>
</evidence>
<protein>
    <submittedName>
        <fullName evidence="8">Likely mitochondrial ribosomal protein MRPL27p</fullName>
    </submittedName>
</protein>
<dbReference type="eggNOG" id="ENOG502RCMN">
    <property type="taxonomic scope" value="Eukaryota"/>
</dbReference>
<dbReference type="HOGENOM" id="CLU_119656_0_0_1"/>
<dbReference type="EMBL" id="DF238808">
    <property type="protein sequence ID" value="GAC96904.1"/>
    <property type="molecule type" value="Genomic_DNA"/>
</dbReference>
<keyword evidence="3" id="KW-0809">Transit peptide</keyword>
<dbReference type="AlphaFoldDB" id="R9P6F4"/>